<proteinExistence type="predicted"/>
<dbReference type="EMBL" id="JAKVPQ010000010">
    <property type="protein sequence ID" value="MCH4285985.1"/>
    <property type="molecule type" value="Genomic_DNA"/>
</dbReference>
<keyword evidence="1" id="KW-0812">Transmembrane</keyword>
<sequence>MDLQELDQQIEQLDVKESVSQLYEEFITQPSFQNAIIEKLHALMKQMKEPIDTQSYVHIQYMEGCHYEANGNKNAARYCAMRILHVKECLMHPKYKRSSMIVYEPYAIEGEEAAFMMRYTDFIQGVYQSINKKLLLISFGISTVLFVVIALLFKVNPMIAVVEALLIGLINYLLQKRKMPQMFQKNQTDASGKYIDNDLEEFETRFRY</sequence>
<keyword evidence="3" id="KW-1185">Reference proteome</keyword>
<dbReference type="RefSeq" id="WP_117453546.1">
    <property type="nucleotide sequence ID" value="NZ_JAKVPQ010000010.1"/>
</dbReference>
<feature type="transmembrane region" description="Helical" evidence="1">
    <location>
        <begin position="158"/>
        <end position="174"/>
    </location>
</feature>
<keyword evidence="1" id="KW-1133">Transmembrane helix</keyword>
<dbReference type="Proteomes" id="UP001202402">
    <property type="component" value="Unassembled WGS sequence"/>
</dbReference>
<organism evidence="2 3">
    <name type="scientific">Amedibacillus hominis</name>
    <dbReference type="NCBI Taxonomy" id="2897776"/>
    <lineage>
        <taxon>Bacteria</taxon>
        <taxon>Bacillati</taxon>
        <taxon>Bacillota</taxon>
        <taxon>Erysipelotrichia</taxon>
        <taxon>Erysipelotrichales</taxon>
        <taxon>Erysipelotrichaceae</taxon>
        <taxon>Amedibacillus</taxon>
    </lineage>
</organism>
<comment type="caution">
    <text evidence="2">The sequence shown here is derived from an EMBL/GenBank/DDBJ whole genome shotgun (WGS) entry which is preliminary data.</text>
</comment>
<evidence type="ECO:0000313" key="2">
    <source>
        <dbReference type="EMBL" id="MCH4285985.1"/>
    </source>
</evidence>
<keyword evidence="1" id="KW-0472">Membrane</keyword>
<evidence type="ECO:0000256" key="1">
    <source>
        <dbReference type="SAM" id="Phobius"/>
    </source>
</evidence>
<gene>
    <name evidence="2" type="ORF">LQE99_12725</name>
</gene>
<protein>
    <submittedName>
        <fullName evidence="2">Phage holin family protein</fullName>
    </submittedName>
</protein>
<reference evidence="2 3" key="1">
    <citation type="submission" date="2022-02" db="EMBL/GenBank/DDBJ databases">
        <title>Genome of Erysipelotrichaceae sp. nov. NSJ-176 isolated from human feces.</title>
        <authorList>
            <person name="Abdugheni R."/>
        </authorList>
    </citation>
    <scope>NUCLEOTIDE SEQUENCE [LARGE SCALE GENOMIC DNA]</scope>
    <source>
        <strain evidence="2 3">NSJ-176</strain>
    </source>
</reference>
<evidence type="ECO:0000313" key="3">
    <source>
        <dbReference type="Proteomes" id="UP001202402"/>
    </source>
</evidence>
<feature type="transmembrane region" description="Helical" evidence="1">
    <location>
        <begin position="134"/>
        <end position="152"/>
    </location>
</feature>
<name>A0ABS9R8K5_9FIRM</name>
<accession>A0ABS9R8K5</accession>